<dbReference type="GO" id="GO:0005524">
    <property type="term" value="F:ATP binding"/>
    <property type="evidence" value="ECO:0007669"/>
    <property type="project" value="UniProtKB-KW"/>
</dbReference>
<keyword evidence="6 7" id="KW-0030">Aminoacyl-tRNA synthetase</keyword>
<dbReference type="InterPro" id="IPR014729">
    <property type="entry name" value="Rossmann-like_a/b/a_fold"/>
</dbReference>
<keyword evidence="4 7" id="KW-0067">ATP-binding</keyword>
<dbReference type="GO" id="GO:0005829">
    <property type="term" value="C:cytosol"/>
    <property type="evidence" value="ECO:0007669"/>
    <property type="project" value="TreeGrafter"/>
</dbReference>
<comment type="caution">
    <text evidence="10">The sequence shown here is derived from an EMBL/GenBank/DDBJ whole genome shotgun (WGS) entry which is preliminary data.</text>
</comment>
<dbReference type="InterPro" id="IPR020751">
    <property type="entry name" value="aa-tRNA-synth_I_codon-bd_sub2"/>
</dbReference>
<dbReference type="GO" id="GO:0006424">
    <property type="term" value="P:glutamyl-tRNA aminoacylation"/>
    <property type="evidence" value="ECO:0007669"/>
    <property type="project" value="TreeGrafter"/>
</dbReference>
<dbReference type="InterPro" id="IPR049940">
    <property type="entry name" value="GluQ/Sye"/>
</dbReference>
<evidence type="ECO:0000256" key="6">
    <source>
        <dbReference type="ARBA" id="ARBA00023146"/>
    </source>
</evidence>
<keyword evidence="3 7" id="KW-0547">Nucleotide-binding</keyword>
<gene>
    <name evidence="10" type="ORF">CO137_01675</name>
</gene>
<dbReference type="GO" id="GO:0004818">
    <property type="term" value="F:glutamate-tRNA ligase activity"/>
    <property type="evidence" value="ECO:0007669"/>
    <property type="project" value="TreeGrafter"/>
</dbReference>
<dbReference type="InterPro" id="IPR045462">
    <property type="entry name" value="aa-tRNA-synth_I_cd-bd"/>
</dbReference>
<protein>
    <submittedName>
        <fullName evidence="10">Glutamate--tRNA ligase</fullName>
    </submittedName>
</protein>
<accession>A0A2M7Z6Z1</accession>
<dbReference type="PANTHER" id="PTHR43311">
    <property type="entry name" value="GLUTAMATE--TRNA LIGASE"/>
    <property type="match status" value="1"/>
</dbReference>
<dbReference type="InterPro" id="IPR008925">
    <property type="entry name" value="aa_tRNA-synth_I_cd-bd_sf"/>
</dbReference>
<evidence type="ECO:0000259" key="8">
    <source>
        <dbReference type="Pfam" id="PF00749"/>
    </source>
</evidence>
<dbReference type="SUPFAM" id="SSF52374">
    <property type="entry name" value="Nucleotidylyl transferase"/>
    <property type="match status" value="1"/>
</dbReference>
<dbReference type="Pfam" id="PF19269">
    <property type="entry name" value="Anticodon_2"/>
    <property type="match status" value="1"/>
</dbReference>
<sequence>IVLYEMFGWTPPQFAHLSLLINEQKQKLSKRHGDVSVTDFKEAGYLPEALINFVAFLGWNPGDEREIFSLAELEKEFSVERISKASAVFSREKLDWYNSQYIKNLSPEELLKNVKPYLVNANLTSEDTEFLLKAVSLEKDRVVTLKEIPEAIAFLFAESLDFDVELLVWKKSNKEDTKEKLQEVEKFLETLDDNDWTIEILEEKTKNWIAEKGYGVGDVLWPVRVSLSGKKNSPSPFEIANVLGKEKTLQRIETAINKI</sequence>
<name>A0A2M7Z6Z1_9BACT</name>
<dbReference type="InterPro" id="IPR020058">
    <property type="entry name" value="Glu/Gln-tRNA-synth_Ib_cat-dom"/>
</dbReference>
<dbReference type="InterPro" id="IPR020752">
    <property type="entry name" value="Glu-tRNA-synth_I_codon-bd_sub1"/>
</dbReference>
<dbReference type="Gene3D" id="3.40.50.620">
    <property type="entry name" value="HUPs"/>
    <property type="match status" value="1"/>
</dbReference>
<dbReference type="AlphaFoldDB" id="A0A2M7Z6Z1"/>
<reference evidence="11" key="1">
    <citation type="submission" date="2017-09" db="EMBL/GenBank/DDBJ databases">
        <title>Depth-based differentiation of microbial function through sediment-hosted aquifers and enrichment of novel symbionts in the deep terrestrial subsurface.</title>
        <authorList>
            <person name="Probst A.J."/>
            <person name="Ladd B."/>
            <person name="Jarett J.K."/>
            <person name="Geller-Mcgrath D.E."/>
            <person name="Sieber C.M.K."/>
            <person name="Emerson J.B."/>
            <person name="Anantharaman K."/>
            <person name="Thomas B.C."/>
            <person name="Malmstrom R."/>
            <person name="Stieglmeier M."/>
            <person name="Klingl A."/>
            <person name="Woyke T."/>
            <person name="Ryan C.M."/>
            <person name="Banfield J.F."/>
        </authorList>
    </citation>
    <scope>NUCLEOTIDE SEQUENCE [LARGE SCALE GENOMIC DNA]</scope>
</reference>
<organism evidence="10 11">
    <name type="scientific">Candidatus Magasanikbacteria bacterium CG_4_9_14_3_um_filter_32_9</name>
    <dbReference type="NCBI Taxonomy" id="1974644"/>
    <lineage>
        <taxon>Bacteria</taxon>
        <taxon>Candidatus Magasanikiibacteriota</taxon>
    </lineage>
</organism>
<evidence type="ECO:0000256" key="3">
    <source>
        <dbReference type="ARBA" id="ARBA00022741"/>
    </source>
</evidence>
<evidence type="ECO:0000256" key="2">
    <source>
        <dbReference type="ARBA" id="ARBA00022598"/>
    </source>
</evidence>
<dbReference type="Gene3D" id="1.10.10.350">
    <property type="match status" value="1"/>
</dbReference>
<evidence type="ECO:0000256" key="4">
    <source>
        <dbReference type="ARBA" id="ARBA00022840"/>
    </source>
</evidence>
<evidence type="ECO:0000256" key="5">
    <source>
        <dbReference type="ARBA" id="ARBA00022917"/>
    </source>
</evidence>
<dbReference type="SUPFAM" id="SSF48163">
    <property type="entry name" value="An anticodon-binding domain of class I aminoacyl-tRNA synthetases"/>
    <property type="match status" value="1"/>
</dbReference>
<feature type="non-terminal residue" evidence="10">
    <location>
        <position position="1"/>
    </location>
</feature>
<evidence type="ECO:0000256" key="7">
    <source>
        <dbReference type="RuleBase" id="RU363037"/>
    </source>
</evidence>
<dbReference type="Pfam" id="PF00749">
    <property type="entry name" value="tRNA-synt_1c"/>
    <property type="match status" value="1"/>
</dbReference>
<keyword evidence="5 7" id="KW-0648">Protein biosynthesis</keyword>
<keyword evidence="2 7" id="KW-0436">Ligase</keyword>
<feature type="domain" description="Aminoacyl-tRNA synthetase class I anticodon-binding" evidence="9">
    <location>
        <begin position="109"/>
        <end position="256"/>
    </location>
</feature>
<dbReference type="EMBL" id="PFVJ01000037">
    <property type="protein sequence ID" value="PJA89916.1"/>
    <property type="molecule type" value="Genomic_DNA"/>
</dbReference>
<evidence type="ECO:0000313" key="11">
    <source>
        <dbReference type="Proteomes" id="UP000230843"/>
    </source>
</evidence>
<evidence type="ECO:0000256" key="1">
    <source>
        <dbReference type="ARBA" id="ARBA00007894"/>
    </source>
</evidence>
<dbReference type="Proteomes" id="UP000230843">
    <property type="component" value="Unassembled WGS sequence"/>
</dbReference>
<dbReference type="Gene3D" id="1.10.8.70">
    <property type="entry name" value="Glutamate-tRNA synthetase, class I, anticodon-binding domain 1"/>
    <property type="match status" value="1"/>
</dbReference>
<evidence type="ECO:0000259" key="9">
    <source>
        <dbReference type="Pfam" id="PF19269"/>
    </source>
</evidence>
<dbReference type="PANTHER" id="PTHR43311:SF2">
    <property type="entry name" value="GLUTAMATE--TRNA LIGASE, MITOCHONDRIAL-RELATED"/>
    <property type="match status" value="1"/>
</dbReference>
<dbReference type="GO" id="GO:0000049">
    <property type="term" value="F:tRNA binding"/>
    <property type="evidence" value="ECO:0007669"/>
    <property type="project" value="InterPro"/>
</dbReference>
<feature type="domain" description="Glutamyl/glutaminyl-tRNA synthetase class Ib catalytic" evidence="8">
    <location>
        <begin position="1"/>
        <end position="96"/>
    </location>
</feature>
<comment type="similarity">
    <text evidence="1">Belongs to the class-I aminoacyl-tRNA synthetase family. Glutamate--tRNA ligase type 1 subfamily.</text>
</comment>
<evidence type="ECO:0000313" key="10">
    <source>
        <dbReference type="EMBL" id="PJA89916.1"/>
    </source>
</evidence>
<proteinExistence type="inferred from homology"/>